<reference evidence="2 3" key="1">
    <citation type="journal article" date="2021" name="BMC Genomics">
        <title>Datura genome reveals duplications of psychoactive alkaloid biosynthetic genes and high mutation rate following tissue culture.</title>
        <authorList>
            <person name="Rajewski A."/>
            <person name="Carter-House D."/>
            <person name="Stajich J."/>
            <person name="Litt A."/>
        </authorList>
    </citation>
    <scope>NUCLEOTIDE SEQUENCE [LARGE SCALE GENOMIC DNA]</scope>
    <source>
        <strain evidence="2">AR-01</strain>
    </source>
</reference>
<sequence length="235" mass="26276">MTSMSSIPAKLNWKYKANSSRNAYYRADIKSILEQLAPHLLTVACYDREVNCRKAATAAFQENVGRQGNYPHGINIVNTTDYFALSSRTNSYLQIAVYIAQYDGYLYLFVDELLNSKICHWDGSLRKLAADTLSSLAKYDPGYFASTIVGKLLPCTLSSDLCMRQDLQNQVAGVVPELRKHDKIKRSLLDTLHDNLRHPNSQIQGAAVAALKSFIPAYLVVSESKSFNAITSKIR</sequence>
<keyword evidence="3" id="KW-1185">Reference proteome</keyword>
<protein>
    <recommendedName>
        <fullName evidence="1">Tubulin-folding cofactor D ARM repeats domain-containing protein</fullName>
    </recommendedName>
</protein>
<evidence type="ECO:0000259" key="1">
    <source>
        <dbReference type="Pfam" id="PF25767"/>
    </source>
</evidence>
<name>A0ABS8VA80_DATST</name>
<dbReference type="EMBL" id="JACEIK010004003">
    <property type="protein sequence ID" value="MCD9643817.1"/>
    <property type="molecule type" value="Genomic_DNA"/>
</dbReference>
<dbReference type="InterPro" id="IPR011989">
    <property type="entry name" value="ARM-like"/>
</dbReference>
<dbReference type="Pfam" id="PF25767">
    <property type="entry name" value="ARM_TBCD_2nd"/>
    <property type="match status" value="1"/>
</dbReference>
<proteinExistence type="predicted"/>
<organism evidence="2 3">
    <name type="scientific">Datura stramonium</name>
    <name type="common">Jimsonweed</name>
    <name type="synonym">Common thornapple</name>
    <dbReference type="NCBI Taxonomy" id="4076"/>
    <lineage>
        <taxon>Eukaryota</taxon>
        <taxon>Viridiplantae</taxon>
        <taxon>Streptophyta</taxon>
        <taxon>Embryophyta</taxon>
        <taxon>Tracheophyta</taxon>
        <taxon>Spermatophyta</taxon>
        <taxon>Magnoliopsida</taxon>
        <taxon>eudicotyledons</taxon>
        <taxon>Gunneridae</taxon>
        <taxon>Pentapetalae</taxon>
        <taxon>asterids</taxon>
        <taxon>lamiids</taxon>
        <taxon>Solanales</taxon>
        <taxon>Solanaceae</taxon>
        <taxon>Solanoideae</taxon>
        <taxon>Datureae</taxon>
        <taxon>Datura</taxon>
    </lineage>
</organism>
<dbReference type="InterPro" id="IPR033162">
    <property type="entry name" value="TBCD"/>
</dbReference>
<gene>
    <name evidence="2" type="ORF">HAX54_031664</name>
</gene>
<evidence type="ECO:0000313" key="3">
    <source>
        <dbReference type="Proteomes" id="UP000823775"/>
    </source>
</evidence>
<dbReference type="Gene3D" id="1.25.10.10">
    <property type="entry name" value="Leucine-rich Repeat Variant"/>
    <property type="match status" value="1"/>
</dbReference>
<dbReference type="InterPro" id="IPR058033">
    <property type="entry name" value="ARM_TBCD_2nd"/>
</dbReference>
<dbReference type="PANTHER" id="PTHR12658">
    <property type="entry name" value="BETA-TUBULIN COFACTOR D"/>
    <property type="match status" value="1"/>
</dbReference>
<accession>A0ABS8VA80</accession>
<feature type="domain" description="Tubulin-folding cofactor D ARM repeats" evidence="1">
    <location>
        <begin position="22"/>
        <end position="74"/>
    </location>
</feature>
<dbReference type="SUPFAM" id="SSF48371">
    <property type="entry name" value="ARM repeat"/>
    <property type="match status" value="1"/>
</dbReference>
<dbReference type="InterPro" id="IPR016024">
    <property type="entry name" value="ARM-type_fold"/>
</dbReference>
<comment type="caution">
    <text evidence="2">The sequence shown here is derived from an EMBL/GenBank/DDBJ whole genome shotgun (WGS) entry which is preliminary data.</text>
</comment>
<evidence type="ECO:0000313" key="2">
    <source>
        <dbReference type="EMBL" id="MCD9643817.1"/>
    </source>
</evidence>
<dbReference type="Proteomes" id="UP000823775">
    <property type="component" value="Unassembled WGS sequence"/>
</dbReference>
<dbReference type="PANTHER" id="PTHR12658:SF0">
    <property type="entry name" value="TUBULIN-SPECIFIC CHAPERONE D"/>
    <property type="match status" value="1"/>
</dbReference>